<accession>A0A844XUS0</accession>
<evidence type="ECO:0000313" key="2">
    <source>
        <dbReference type="Proteomes" id="UP000448199"/>
    </source>
</evidence>
<organism evidence="1 2">
    <name type="scientific">Qipengyuania vulgaris</name>
    <dbReference type="NCBI Taxonomy" id="291985"/>
    <lineage>
        <taxon>Bacteria</taxon>
        <taxon>Pseudomonadati</taxon>
        <taxon>Pseudomonadota</taxon>
        <taxon>Alphaproteobacteria</taxon>
        <taxon>Sphingomonadales</taxon>
        <taxon>Erythrobacteraceae</taxon>
        <taxon>Qipengyuania</taxon>
    </lineage>
</organism>
<dbReference type="SUPFAM" id="SSF48452">
    <property type="entry name" value="TPR-like"/>
    <property type="match status" value="1"/>
</dbReference>
<gene>
    <name evidence="1" type="ORF">GRI69_15425</name>
</gene>
<name>A0A844XUS0_9SPHN</name>
<dbReference type="Proteomes" id="UP000448199">
    <property type="component" value="Unassembled WGS sequence"/>
</dbReference>
<sequence>MLPSNQISLATKYLVDDLPGARQIGTRLYGILVKIDSGEPVSEMARAFLLANNLLCLHALVEGRTDFDTFALKAGDERAHRMDIAKIAASEAADKEARLKAERAAASAEIFSDPHYQRRQESKQLKRRFDLGYIEPEHYRRAMRLLQSLAKGKRLRPEDIVWLQAAGDECWTAAVAAAWHLVEAEVLTAAWRASNDPWDAINASSHWRKGGHPELGLSLTEDALAANPTSSPKIRSALATTRGAALRAVGRFIEAKALGEEAHALVPNDYRPCTLLGAVLIELGELNAGHEWFVKAEQRGAAKAAVDQDIRTLLTCASYTDRERIRAFLLNKDPVRFAWLRSKRVLTNKSAQLR</sequence>
<protein>
    <submittedName>
        <fullName evidence="1">Uncharacterized protein</fullName>
    </submittedName>
</protein>
<evidence type="ECO:0000313" key="1">
    <source>
        <dbReference type="EMBL" id="MXO49641.1"/>
    </source>
</evidence>
<dbReference type="EMBL" id="WTYC01000014">
    <property type="protein sequence ID" value="MXO49641.1"/>
    <property type="molecule type" value="Genomic_DNA"/>
</dbReference>
<dbReference type="InterPro" id="IPR011990">
    <property type="entry name" value="TPR-like_helical_dom_sf"/>
</dbReference>
<keyword evidence="2" id="KW-1185">Reference proteome</keyword>
<reference evidence="1 2" key="1">
    <citation type="submission" date="2019-12" db="EMBL/GenBank/DDBJ databases">
        <title>Genomic-based taxomic classification of the family Erythrobacteraceae.</title>
        <authorList>
            <person name="Xu L."/>
        </authorList>
    </citation>
    <scope>NUCLEOTIDE SEQUENCE [LARGE SCALE GENOMIC DNA]</scope>
    <source>
        <strain evidence="1 2">DSM 17792</strain>
    </source>
</reference>
<comment type="caution">
    <text evidence="1">The sequence shown here is derived from an EMBL/GenBank/DDBJ whole genome shotgun (WGS) entry which is preliminary data.</text>
</comment>
<dbReference type="RefSeq" id="WP_237453157.1">
    <property type="nucleotide sequence ID" value="NZ_WTYC01000014.1"/>
</dbReference>
<dbReference type="AlphaFoldDB" id="A0A844XUS0"/>
<proteinExistence type="predicted"/>
<dbReference type="Gene3D" id="1.25.40.10">
    <property type="entry name" value="Tetratricopeptide repeat domain"/>
    <property type="match status" value="1"/>
</dbReference>